<dbReference type="Proteomes" id="UP000054166">
    <property type="component" value="Unassembled WGS sequence"/>
</dbReference>
<reference evidence="2" key="2">
    <citation type="submission" date="2015-01" db="EMBL/GenBank/DDBJ databases">
        <title>Evolutionary Origins and Diversification of the Mycorrhizal Mutualists.</title>
        <authorList>
            <consortium name="DOE Joint Genome Institute"/>
            <consortium name="Mycorrhizal Genomics Consortium"/>
            <person name="Kohler A."/>
            <person name="Kuo A."/>
            <person name="Nagy L.G."/>
            <person name="Floudas D."/>
            <person name="Copeland A."/>
            <person name="Barry K.W."/>
            <person name="Cichocki N."/>
            <person name="Veneault-Fourrey C."/>
            <person name="LaButti K."/>
            <person name="Lindquist E.A."/>
            <person name="Lipzen A."/>
            <person name="Lundell T."/>
            <person name="Morin E."/>
            <person name="Murat C."/>
            <person name="Riley R."/>
            <person name="Ohm R."/>
            <person name="Sun H."/>
            <person name="Tunlid A."/>
            <person name="Henrissat B."/>
            <person name="Grigoriev I.V."/>
            <person name="Hibbett D.S."/>
            <person name="Martin F."/>
        </authorList>
    </citation>
    <scope>NUCLEOTIDE SEQUENCE [LARGE SCALE GENOMIC DNA]</scope>
    <source>
        <strain evidence="2">F 1598</strain>
    </source>
</reference>
<evidence type="ECO:0000313" key="2">
    <source>
        <dbReference type="Proteomes" id="UP000054166"/>
    </source>
</evidence>
<dbReference type="EMBL" id="KN832995">
    <property type="protein sequence ID" value="KIM82316.1"/>
    <property type="molecule type" value="Genomic_DNA"/>
</dbReference>
<gene>
    <name evidence="1" type="ORF">PILCRDRAFT_475798</name>
</gene>
<dbReference type="HOGENOM" id="CLU_2723076_0_0_1"/>
<proteinExistence type="predicted"/>
<name>A0A0C3FTW1_PILCF</name>
<evidence type="ECO:0000313" key="1">
    <source>
        <dbReference type="EMBL" id="KIM82316.1"/>
    </source>
</evidence>
<protein>
    <submittedName>
        <fullName evidence="1">Uncharacterized protein</fullName>
    </submittedName>
</protein>
<accession>A0A0C3FTW1</accession>
<organism evidence="1 2">
    <name type="scientific">Piloderma croceum (strain F 1598)</name>
    <dbReference type="NCBI Taxonomy" id="765440"/>
    <lineage>
        <taxon>Eukaryota</taxon>
        <taxon>Fungi</taxon>
        <taxon>Dikarya</taxon>
        <taxon>Basidiomycota</taxon>
        <taxon>Agaricomycotina</taxon>
        <taxon>Agaricomycetes</taxon>
        <taxon>Agaricomycetidae</taxon>
        <taxon>Atheliales</taxon>
        <taxon>Atheliaceae</taxon>
        <taxon>Piloderma</taxon>
    </lineage>
</organism>
<dbReference type="InParanoid" id="A0A0C3FTW1"/>
<dbReference type="AlphaFoldDB" id="A0A0C3FTW1"/>
<keyword evidence="2" id="KW-1185">Reference proteome</keyword>
<sequence length="72" mass="7920">MTSEPISLHHYVLSLGIKAPSKITAGRTASCSCLHTISYYISYLYSKERLDLATSERNCDPPGPVMIACDNQ</sequence>
<reference evidence="1 2" key="1">
    <citation type="submission" date="2014-04" db="EMBL/GenBank/DDBJ databases">
        <authorList>
            <consortium name="DOE Joint Genome Institute"/>
            <person name="Kuo A."/>
            <person name="Tarkka M."/>
            <person name="Buscot F."/>
            <person name="Kohler A."/>
            <person name="Nagy L.G."/>
            <person name="Floudas D."/>
            <person name="Copeland A."/>
            <person name="Barry K.W."/>
            <person name="Cichocki N."/>
            <person name="Veneault-Fourrey C."/>
            <person name="LaButti K."/>
            <person name="Lindquist E.A."/>
            <person name="Lipzen A."/>
            <person name="Lundell T."/>
            <person name="Morin E."/>
            <person name="Murat C."/>
            <person name="Sun H."/>
            <person name="Tunlid A."/>
            <person name="Henrissat B."/>
            <person name="Grigoriev I.V."/>
            <person name="Hibbett D.S."/>
            <person name="Martin F."/>
            <person name="Nordberg H.P."/>
            <person name="Cantor M.N."/>
            <person name="Hua S.X."/>
        </authorList>
    </citation>
    <scope>NUCLEOTIDE SEQUENCE [LARGE SCALE GENOMIC DNA]</scope>
    <source>
        <strain evidence="1 2">F 1598</strain>
    </source>
</reference>